<dbReference type="AlphaFoldDB" id="A0YBX1"/>
<organism evidence="1 2">
    <name type="scientific">marine gamma proteobacterium HTCC2143</name>
    <dbReference type="NCBI Taxonomy" id="247633"/>
    <lineage>
        <taxon>Bacteria</taxon>
        <taxon>Pseudomonadati</taxon>
        <taxon>Pseudomonadota</taxon>
        <taxon>Gammaproteobacteria</taxon>
        <taxon>Cellvibrionales</taxon>
        <taxon>Spongiibacteraceae</taxon>
        <taxon>BD1-7 clade</taxon>
    </lineage>
</organism>
<name>A0YBX1_9GAMM</name>
<dbReference type="Proteomes" id="UP000004931">
    <property type="component" value="Unassembled WGS sequence"/>
</dbReference>
<dbReference type="OrthoDB" id="5740687at2"/>
<comment type="caution">
    <text evidence="1">The sequence shown here is derived from an EMBL/GenBank/DDBJ whole genome shotgun (WGS) entry which is preliminary data.</text>
</comment>
<protein>
    <submittedName>
        <fullName evidence="1">Uncharacterized protein</fullName>
    </submittedName>
</protein>
<reference evidence="1 2" key="1">
    <citation type="journal article" date="2010" name="J. Bacteriol.">
        <title>Genome sequence of the oligotrophic marine Gammaproteobacterium HTCC2143, isolated from the Oregon Coast.</title>
        <authorList>
            <person name="Oh H.M."/>
            <person name="Kang I."/>
            <person name="Ferriera S."/>
            <person name="Giovannoni S.J."/>
            <person name="Cho J.C."/>
        </authorList>
    </citation>
    <scope>NUCLEOTIDE SEQUENCE [LARGE SCALE GENOMIC DNA]</scope>
    <source>
        <strain evidence="1 2">HTCC2143</strain>
    </source>
</reference>
<sequence>MARLSKGGKNIRYHADKDANDANAWVLTTKCVGDHIAGWTVEELFKQNIRSLASSERCLVTSFCYPPGAKLVQAKLMRV</sequence>
<dbReference type="EMBL" id="AAVT01000002">
    <property type="protein sequence ID" value="EAW32051.1"/>
    <property type="molecule type" value="Genomic_DNA"/>
</dbReference>
<gene>
    <name evidence="1" type="ORF">GP2143_06355</name>
</gene>
<accession>A0YBX1</accession>
<evidence type="ECO:0000313" key="2">
    <source>
        <dbReference type="Proteomes" id="UP000004931"/>
    </source>
</evidence>
<proteinExistence type="predicted"/>
<keyword evidence="2" id="KW-1185">Reference proteome</keyword>
<evidence type="ECO:0000313" key="1">
    <source>
        <dbReference type="EMBL" id="EAW32051.1"/>
    </source>
</evidence>